<accession>A0A427XJK3</accession>
<dbReference type="EMBL" id="RSCE01000011">
    <property type="protein sequence ID" value="RSH79085.1"/>
    <property type="molecule type" value="Genomic_DNA"/>
</dbReference>
<dbReference type="SUPFAM" id="SSF54909">
    <property type="entry name" value="Dimeric alpha+beta barrel"/>
    <property type="match status" value="1"/>
</dbReference>
<dbReference type="OrthoDB" id="2590003at2759"/>
<dbReference type="InterPro" id="IPR011008">
    <property type="entry name" value="Dimeric_a/b-barrel"/>
</dbReference>
<organism evidence="1 2">
    <name type="scientific">Apiotrichum porosum</name>
    <dbReference type="NCBI Taxonomy" id="105984"/>
    <lineage>
        <taxon>Eukaryota</taxon>
        <taxon>Fungi</taxon>
        <taxon>Dikarya</taxon>
        <taxon>Basidiomycota</taxon>
        <taxon>Agaricomycotina</taxon>
        <taxon>Tremellomycetes</taxon>
        <taxon>Trichosporonales</taxon>
        <taxon>Trichosporonaceae</taxon>
        <taxon>Apiotrichum</taxon>
    </lineage>
</organism>
<dbReference type="Gene3D" id="3.30.70.100">
    <property type="match status" value="1"/>
</dbReference>
<evidence type="ECO:0000313" key="2">
    <source>
        <dbReference type="Proteomes" id="UP000279236"/>
    </source>
</evidence>
<keyword evidence="2" id="KW-1185">Reference proteome</keyword>
<evidence type="ECO:0000313" key="1">
    <source>
        <dbReference type="EMBL" id="RSH79085.1"/>
    </source>
</evidence>
<name>A0A427XJK3_9TREE</name>
<reference evidence="1 2" key="1">
    <citation type="submission" date="2018-11" db="EMBL/GenBank/DDBJ databases">
        <title>Genome sequence of Apiotrichum porosum DSM 27194.</title>
        <authorList>
            <person name="Aliyu H."/>
            <person name="Gorte O."/>
            <person name="Ochsenreither K."/>
        </authorList>
    </citation>
    <scope>NUCLEOTIDE SEQUENCE [LARGE SCALE GENOMIC DNA]</scope>
    <source>
        <strain evidence="1 2">DSM 27194</strain>
    </source>
</reference>
<gene>
    <name evidence="1" type="ORF">EHS24_002017</name>
</gene>
<dbReference type="Proteomes" id="UP000279236">
    <property type="component" value="Unassembled WGS sequence"/>
</dbReference>
<proteinExistence type="predicted"/>
<dbReference type="AlphaFoldDB" id="A0A427XJK3"/>
<dbReference type="RefSeq" id="XP_028474232.1">
    <property type="nucleotide sequence ID" value="XM_028617769.1"/>
</dbReference>
<protein>
    <submittedName>
        <fullName evidence="1">Uncharacterized protein</fullName>
    </submittedName>
</protein>
<dbReference type="GeneID" id="39586560"/>
<comment type="caution">
    <text evidence="1">The sequence shown here is derived from an EMBL/GenBank/DDBJ whole genome shotgun (WGS) entry which is preliminary data.</text>
</comment>
<sequence>MPGILKYIQLPVRRSGLLGDSLSLPEYDSISVYVYKSEKHYTAAAASSAGAALFADTETFMDPNVMAVMPVAYQKEFFQGLGVQFEWAVDGL</sequence>